<name>A0A0G3EQ65_9BURK</name>
<dbReference type="Proteomes" id="UP000036700">
    <property type="component" value="Chromosome"/>
</dbReference>
<dbReference type="OrthoDB" id="9797506at2"/>
<dbReference type="AlphaFoldDB" id="A0A0G3EQ65"/>
<dbReference type="PATRIC" id="fig|445709.3.peg.2909"/>
<dbReference type="SUPFAM" id="SSF49777">
    <property type="entry name" value="PEBP-like"/>
    <property type="match status" value="1"/>
</dbReference>
<organism evidence="1 2">
    <name type="scientific">Pandoraea thiooxydans</name>
    <dbReference type="NCBI Taxonomy" id="445709"/>
    <lineage>
        <taxon>Bacteria</taxon>
        <taxon>Pseudomonadati</taxon>
        <taxon>Pseudomonadota</taxon>
        <taxon>Betaproteobacteria</taxon>
        <taxon>Burkholderiales</taxon>
        <taxon>Burkholderiaceae</taxon>
        <taxon>Pandoraea</taxon>
    </lineage>
</organism>
<proteinExistence type="predicted"/>
<evidence type="ECO:0000313" key="2">
    <source>
        <dbReference type="Proteomes" id="UP000036700"/>
    </source>
</evidence>
<accession>A0A0G3EQ65</accession>
<dbReference type="InterPro" id="IPR008914">
    <property type="entry name" value="PEBP"/>
</dbReference>
<dbReference type="RefSeq" id="WP_047215002.1">
    <property type="nucleotide sequence ID" value="NZ_CP011568.3"/>
</dbReference>
<dbReference type="CDD" id="cd00865">
    <property type="entry name" value="PEBP_bact_arch"/>
    <property type="match status" value="1"/>
</dbReference>
<evidence type="ECO:0000313" key="1">
    <source>
        <dbReference type="EMBL" id="AKJ69105.1"/>
    </source>
</evidence>
<dbReference type="InterPro" id="IPR005247">
    <property type="entry name" value="YbhB_YbcL/LppC-like"/>
</dbReference>
<dbReference type="PANTHER" id="PTHR30289:SF1">
    <property type="entry name" value="PEBP (PHOSPHATIDYLETHANOLAMINE-BINDING PROTEIN) FAMILY PROTEIN"/>
    <property type="match status" value="1"/>
</dbReference>
<dbReference type="InterPro" id="IPR036610">
    <property type="entry name" value="PEBP-like_sf"/>
</dbReference>
<dbReference type="Pfam" id="PF01161">
    <property type="entry name" value="PBP"/>
    <property type="match status" value="1"/>
</dbReference>
<keyword evidence="2" id="KW-1185">Reference proteome</keyword>
<sequence length="208" mass="23092">MKIWSDSFADNAAIPGEFAFGVIDPEQHVKLSQNKNPHLAWNDVPEGAKSFVVICHDVDVPSKGDDVNQEGRTVPADLPRVDFFHWVLIDIPADVREIAATSHSHGITPHGKFGPEALHNMRHGINDYTGWFANDPDMAGDYYGYDGPCPPWNDTLLHHYVFTVYALDIERLPVEGRFDGAQVRQAMAGHVLAEAHLTGVYTLNPNLL</sequence>
<protein>
    <submittedName>
        <fullName evidence="1">Phospholipid-binding protein</fullName>
    </submittedName>
</protein>
<dbReference type="EMBL" id="CP011568">
    <property type="protein sequence ID" value="AKJ69105.1"/>
    <property type="molecule type" value="Genomic_DNA"/>
</dbReference>
<dbReference type="Gene3D" id="3.90.280.10">
    <property type="entry name" value="PEBP-like"/>
    <property type="match status" value="1"/>
</dbReference>
<dbReference type="PANTHER" id="PTHR30289">
    <property type="entry name" value="UNCHARACTERIZED PROTEIN YBCL-RELATED"/>
    <property type="match status" value="1"/>
</dbReference>
<dbReference type="KEGG" id="ptx:ABW99_13715"/>
<reference evidence="2" key="1">
    <citation type="submission" date="2015-06" db="EMBL/GenBank/DDBJ databases">
        <authorList>
            <person name="Lim Y.L."/>
            <person name="Ee R."/>
            <person name="Yong D."/>
            <person name="How K.Y."/>
            <person name="Yin W.F."/>
            <person name="Chan K.G."/>
        </authorList>
    </citation>
    <scope>NUCLEOTIDE SEQUENCE [LARGE SCALE GENOMIC DNA]</scope>
    <source>
        <strain evidence="2">DSM 25325</strain>
    </source>
</reference>
<gene>
    <name evidence="1" type="ORF">ABW99_13715</name>
</gene>
<dbReference type="STRING" id="445709.ABW99_13715"/>
<dbReference type="NCBIfam" id="TIGR00481">
    <property type="entry name" value="YbhB/YbcL family Raf kinase inhibitor-like protein"/>
    <property type="match status" value="1"/>
</dbReference>